<evidence type="ECO:0000313" key="1">
    <source>
        <dbReference type="EMBL" id="ATX70817.1"/>
    </source>
</evidence>
<organism evidence="1 2">
    <name type="scientific">Spiroplasma clarkii</name>
    <dbReference type="NCBI Taxonomy" id="2139"/>
    <lineage>
        <taxon>Bacteria</taxon>
        <taxon>Bacillati</taxon>
        <taxon>Mycoplasmatota</taxon>
        <taxon>Mollicutes</taxon>
        <taxon>Entomoplasmatales</taxon>
        <taxon>Spiroplasmataceae</taxon>
        <taxon>Spiroplasma</taxon>
    </lineage>
</organism>
<dbReference type="InterPro" id="IPR003772">
    <property type="entry name" value="YceD"/>
</dbReference>
<reference evidence="1 2" key="1">
    <citation type="submission" date="2017-11" db="EMBL/GenBank/DDBJ databases">
        <title>Complete genome sequence of Spiroplasma clarkii CN-5 (DSM 19994).</title>
        <authorList>
            <person name="Tsai Y.-M."/>
            <person name="Chang A."/>
            <person name="Lo W.-S."/>
            <person name="Kuo C.-H."/>
        </authorList>
    </citation>
    <scope>NUCLEOTIDE SEQUENCE [LARGE SCALE GENOMIC DNA]</scope>
    <source>
        <strain evidence="1 2">CN-5</strain>
    </source>
</reference>
<gene>
    <name evidence="1" type="ORF">SCLAR_v1c04980</name>
</gene>
<proteinExistence type="predicted"/>
<dbReference type="Proteomes" id="UP000231179">
    <property type="component" value="Chromosome"/>
</dbReference>
<dbReference type="EMBL" id="CP024870">
    <property type="protein sequence ID" value="ATX70817.1"/>
    <property type="molecule type" value="Genomic_DNA"/>
</dbReference>
<protein>
    <recommendedName>
        <fullName evidence="3">DUF177 domain-containing protein</fullName>
    </recommendedName>
</protein>
<dbReference type="Pfam" id="PF02620">
    <property type="entry name" value="YceD"/>
    <property type="match status" value="1"/>
</dbReference>
<dbReference type="AlphaFoldDB" id="A0A2K8KGK2"/>
<sequence length="166" mass="19392">MLKKIIEMNKHQKIDLNFSYEPTDQYHHDLIKKIDNISVVGTLNYQDNLKCLLVQAKIFATIEAVDARDGQIIVSENQSFEWDDEYYFAQIAADQHNLVLGDDFDIKGYAIEQIVLNIPLNFTKNCGKISFVGKDFKLLSEEEFEQEQLDKIDPRWEVLKDFKVDK</sequence>
<evidence type="ECO:0000313" key="2">
    <source>
        <dbReference type="Proteomes" id="UP000231179"/>
    </source>
</evidence>
<dbReference type="RefSeq" id="WP_100254376.1">
    <property type="nucleotide sequence ID" value="NZ_CP024870.1"/>
</dbReference>
<evidence type="ECO:0008006" key="3">
    <source>
        <dbReference type="Google" id="ProtNLM"/>
    </source>
</evidence>
<keyword evidence="2" id="KW-1185">Reference proteome</keyword>
<accession>A0A2K8KGK2</accession>
<name>A0A2K8KGK2_9MOLU</name>